<dbReference type="InterPro" id="IPR009097">
    <property type="entry name" value="Cyclic_Pdiesterase"/>
</dbReference>
<proteinExistence type="predicted"/>
<gene>
    <name evidence="1" type="ORF">ACINKY_12205</name>
</gene>
<organism evidence="1 2">
    <name type="scientific">Paenibacillus illinoisensis</name>
    <dbReference type="NCBI Taxonomy" id="59845"/>
    <lineage>
        <taxon>Bacteria</taxon>
        <taxon>Bacillati</taxon>
        <taxon>Bacillota</taxon>
        <taxon>Bacilli</taxon>
        <taxon>Bacillales</taxon>
        <taxon>Paenibacillaceae</taxon>
        <taxon>Paenibacillus</taxon>
    </lineage>
</organism>
<reference evidence="1 2" key="1">
    <citation type="submission" date="2024-11" db="EMBL/GenBank/DDBJ databases">
        <title>Identification and Characterization of a Novel Fosfomycin Bacillithiol Transferase FosB8 in Paenibacillus illinoisensis.</title>
        <authorList>
            <person name="Lu W."/>
        </authorList>
    </citation>
    <scope>NUCLEOTIDE SEQUENCE [LARGE SCALE GENOMIC DNA]</scope>
    <source>
        <strain evidence="1 2">WP77</strain>
    </source>
</reference>
<dbReference type="PANTHER" id="PTHR36039:SF2">
    <property type="entry name" value="RNA LIGASE_CYCLIC NUCLEOTIDE PHOSPHODIESTERASE FAMILY PROTEIN"/>
    <property type="match status" value="1"/>
</dbReference>
<dbReference type="Proteomes" id="UP001618531">
    <property type="component" value="Unassembled WGS sequence"/>
</dbReference>
<evidence type="ECO:0000313" key="1">
    <source>
        <dbReference type="EMBL" id="MFK0522960.1"/>
    </source>
</evidence>
<dbReference type="EMBL" id="JBIYSL010000002">
    <property type="protein sequence ID" value="MFK0522960.1"/>
    <property type="molecule type" value="Genomic_DNA"/>
</dbReference>
<accession>A0ABW8HTG6</accession>
<comment type="caution">
    <text evidence="1">The sequence shown here is derived from an EMBL/GenBank/DDBJ whole genome shotgun (WGS) entry which is preliminary data.</text>
</comment>
<dbReference type="Gene3D" id="3.90.1140.10">
    <property type="entry name" value="Cyclic phosphodiesterase"/>
    <property type="match status" value="1"/>
</dbReference>
<name>A0ABW8HTG6_9BACL</name>
<keyword evidence="2" id="KW-1185">Reference proteome</keyword>
<dbReference type="PANTHER" id="PTHR36039">
    <property type="match status" value="1"/>
</dbReference>
<keyword evidence="1" id="KW-0436">Ligase</keyword>
<evidence type="ECO:0000313" key="2">
    <source>
        <dbReference type="Proteomes" id="UP001618531"/>
    </source>
</evidence>
<dbReference type="SUPFAM" id="SSF55144">
    <property type="entry name" value="LigT-like"/>
    <property type="match status" value="1"/>
</dbReference>
<protein>
    <submittedName>
        <fullName evidence="1">2'-5' RNA ligase family protein</fullName>
    </submittedName>
</protein>
<sequence>MAIPFGDDLRAGLLNGAVEYSPLQGFIVMEGVMELYGVVAHFDQDTELYIKQVWKEISDNAVSRYAEEVQDRRPHITIAGYDSDVDIDKFISDFDCFYESKKQLSITLNSIGTFLNTGIVFLAPVHSQKFLTFHANHHQFFGKYRMNAESQYLPNSWVPHCTIANRLNDENLKEAMVYCTKRIERLRTNIVEISVIKAIYENGKCIKSPSLHTKALHFV</sequence>
<dbReference type="Pfam" id="PF13563">
    <property type="entry name" value="2_5_RNA_ligase2"/>
    <property type="match status" value="1"/>
</dbReference>
<dbReference type="GO" id="GO:0016874">
    <property type="term" value="F:ligase activity"/>
    <property type="evidence" value="ECO:0007669"/>
    <property type="project" value="UniProtKB-KW"/>
</dbReference>